<dbReference type="RefSeq" id="WP_153449468.1">
    <property type="nucleotide sequence ID" value="NZ_WEGJ01000001.1"/>
</dbReference>
<dbReference type="GO" id="GO:0035447">
    <property type="term" value="F:mycothiol synthase activity"/>
    <property type="evidence" value="ECO:0007669"/>
    <property type="project" value="UniProtKB-EC"/>
</dbReference>
<dbReference type="InterPro" id="IPR016181">
    <property type="entry name" value="Acyl_CoA_acyltransferase"/>
</dbReference>
<dbReference type="EMBL" id="WEGJ01000001">
    <property type="protein sequence ID" value="MQY10103.1"/>
    <property type="molecule type" value="Genomic_DNA"/>
</dbReference>
<dbReference type="InterPro" id="IPR000182">
    <property type="entry name" value="GNAT_dom"/>
</dbReference>
<evidence type="ECO:0000313" key="3">
    <source>
        <dbReference type="Proteomes" id="UP000466345"/>
    </source>
</evidence>
<gene>
    <name evidence="2" type="primary">mshD_1</name>
    <name evidence="2" type="ORF">SRB5_02080</name>
</gene>
<keyword evidence="3" id="KW-1185">Reference proteome</keyword>
<dbReference type="Pfam" id="PF00583">
    <property type="entry name" value="Acetyltransf_1"/>
    <property type="match status" value="1"/>
</dbReference>
<comment type="caution">
    <text evidence="2">The sequence shown here is derived from an EMBL/GenBank/DDBJ whole genome shotgun (WGS) entry which is preliminary data.</text>
</comment>
<keyword evidence="2" id="KW-0012">Acyltransferase</keyword>
<organism evidence="2 3">
    <name type="scientific">Streptomyces smaragdinus</name>
    <dbReference type="NCBI Taxonomy" id="2585196"/>
    <lineage>
        <taxon>Bacteria</taxon>
        <taxon>Bacillati</taxon>
        <taxon>Actinomycetota</taxon>
        <taxon>Actinomycetes</taxon>
        <taxon>Kitasatosporales</taxon>
        <taxon>Streptomycetaceae</taxon>
        <taxon>Streptomyces</taxon>
    </lineage>
</organism>
<evidence type="ECO:0000313" key="2">
    <source>
        <dbReference type="EMBL" id="MQY10103.1"/>
    </source>
</evidence>
<dbReference type="EC" id="2.3.1.189" evidence="2"/>
<dbReference type="Gene3D" id="3.40.630.30">
    <property type="match status" value="1"/>
</dbReference>
<dbReference type="OrthoDB" id="9799092at2"/>
<dbReference type="SUPFAM" id="SSF55729">
    <property type="entry name" value="Acyl-CoA N-acyltransferases (Nat)"/>
    <property type="match status" value="2"/>
</dbReference>
<protein>
    <submittedName>
        <fullName evidence="2">Mycothiol acetyltransferase</fullName>
        <ecNumber evidence="2">2.3.1.189</ecNumber>
    </submittedName>
</protein>
<dbReference type="CDD" id="cd04301">
    <property type="entry name" value="NAT_SF"/>
    <property type="match status" value="1"/>
</dbReference>
<feature type="domain" description="N-acetyltransferase" evidence="1">
    <location>
        <begin position="163"/>
        <end position="311"/>
    </location>
</feature>
<accession>A0A7K0C9P0</accession>
<name>A0A7K0C9P0_9ACTN</name>
<keyword evidence="2" id="KW-0808">Transferase</keyword>
<dbReference type="PROSITE" id="PS51186">
    <property type="entry name" value="GNAT"/>
    <property type="match status" value="1"/>
</dbReference>
<dbReference type="AlphaFoldDB" id="A0A7K0C9P0"/>
<proteinExistence type="predicted"/>
<dbReference type="Proteomes" id="UP000466345">
    <property type="component" value="Unassembled WGS sequence"/>
</dbReference>
<sequence>MSTDVRPATLRDAQLICDLLNEIDLAEIGRAETDLPYVTTGLEHPDADLPHNSWLAFEDDRLVAYGLLWDDSKGERIDIDHYVLPGRDETAVLLFNLMEARATRVAAANGADRAVVHMQLNTRPTLDTALIEARGWQTVRRYHVLTKPVSPAGDPPPDAPPGVTVRDCAAPEDRRRLHELRQRAMAHHFDFQPQTYEKWAEDPGVASLDWSLCWIASVDGTDAGILLGRNDREAMGWVSTLAVLEEARGKGLGGHLLRRAFAAFAGRGRDSVGLGVDTRNASGALGLYERHGMGLHFAVDTWEVTIPVPAV</sequence>
<evidence type="ECO:0000259" key="1">
    <source>
        <dbReference type="PROSITE" id="PS51186"/>
    </source>
</evidence>
<reference evidence="2 3" key="1">
    <citation type="submission" date="2019-10" db="EMBL/GenBank/DDBJ databases">
        <title>Streptomyces smaragdinus sp. nov. and Streptomyces fabii sp. nov., isolated from the gut of fungus growing-termite Macrotermes natalensis.</title>
        <authorList>
            <person name="Schwitalla J."/>
            <person name="Benndorf R."/>
            <person name="Martin K."/>
            <person name="De Beer W."/>
            <person name="Kaster A.-K."/>
            <person name="Vollmers J."/>
            <person name="Poulsen M."/>
            <person name="Beemelmanns C."/>
        </authorList>
    </citation>
    <scope>NUCLEOTIDE SEQUENCE [LARGE SCALE GENOMIC DNA]</scope>
    <source>
        <strain evidence="2 3">RB5</strain>
    </source>
</reference>